<dbReference type="SUPFAM" id="SSF53335">
    <property type="entry name" value="S-adenosyl-L-methionine-dependent methyltransferases"/>
    <property type="match status" value="1"/>
</dbReference>
<evidence type="ECO:0000256" key="3">
    <source>
        <dbReference type="ARBA" id="ARBA00022679"/>
    </source>
</evidence>
<dbReference type="Pfam" id="PF02086">
    <property type="entry name" value="MethyltransfD12"/>
    <property type="match status" value="1"/>
</dbReference>
<keyword evidence="3" id="KW-0808">Transferase</keyword>
<reference evidence="6" key="1">
    <citation type="submission" date="2020-07" db="EMBL/GenBank/DDBJ databases">
        <title>Huge and variable diversity of episymbiotic CPR bacteria and DPANN archaea in groundwater ecosystems.</title>
        <authorList>
            <person name="He C.Y."/>
            <person name="Keren R."/>
            <person name="Whittaker M."/>
            <person name="Farag I.F."/>
            <person name="Doudna J."/>
            <person name="Cate J.H.D."/>
            <person name="Banfield J.F."/>
        </authorList>
    </citation>
    <scope>NUCLEOTIDE SEQUENCE</scope>
    <source>
        <strain evidence="6">NC_groundwater_1520_Pr4_B-0.1um_53_5</strain>
    </source>
</reference>
<keyword evidence="4" id="KW-0949">S-adenosyl-L-methionine</keyword>
<dbReference type="AlphaFoldDB" id="A0A933ICB0"/>
<dbReference type="GO" id="GO:0003676">
    <property type="term" value="F:nucleic acid binding"/>
    <property type="evidence" value="ECO:0007669"/>
    <property type="project" value="InterPro"/>
</dbReference>
<dbReference type="InterPro" id="IPR012327">
    <property type="entry name" value="MeTrfase_D12"/>
</dbReference>
<evidence type="ECO:0000256" key="2">
    <source>
        <dbReference type="ARBA" id="ARBA00022603"/>
    </source>
</evidence>
<evidence type="ECO:0000256" key="4">
    <source>
        <dbReference type="ARBA" id="ARBA00022691"/>
    </source>
</evidence>
<proteinExistence type="predicted"/>
<dbReference type="Gene3D" id="3.40.50.150">
    <property type="entry name" value="Vaccinia Virus protein VP39"/>
    <property type="match status" value="2"/>
</dbReference>
<comment type="caution">
    <text evidence="6">The sequence shown here is derived from an EMBL/GenBank/DDBJ whole genome shotgun (WGS) entry which is preliminary data.</text>
</comment>
<gene>
    <name evidence="6" type="ORF">HY768_09135</name>
</gene>
<comment type="catalytic activity">
    <reaction evidence="5">
        <text>a 2'-deoxyadenosine in DNA + S-adenosyl-L-methionine = an N(6)-methyl-2'-deoxyadenosine in DNA + S-adenosyl-L-homocysteine + H(+)</text>
        <dbReference type="Rhea" id="RHEA:15197"/>
        <dbReference type="Rhea" id="RHEA-COMP:12418"/>
        <dbReference type="Rhea" id="RHEA-COMP:12419"/>
        <dbReference type="ChEBI" id="CHEBI:15378"/>
        <dbReference type="ChEBI" id="CHEBI:57856"/>
        <dbReference type="ChEBI" id="CHEBI:59789"/>
        <dbReference type="ChEBI" id="CHEBI:90615"/>
        <dbReference type="ChEBI" id="CHEBI:90616"/>
        <dbReference type="EC" id="2.1.1.72"/>
    </reaction>
</comment>
<accession>A0A933ICB0</accession>
<keyword evidence="2 6" id="KW-0489">Methyltransferase</keyword>
<protein>
    <recommendedName>
        <fullName evidence="1">site-specific DNA-methyltransferase (adenine-specific)</fullName>
        <ecNumber evidence="1">2.1.1.72</ecNumber>
    </recommendedName>
</protein>
<evidence type="ECO:0000313" key="6">
    <source>
        <dbReference type="EMBL" id="MBI4727363.1"/>
    </source>
</evidence>
<dbReference type="InterPro" id="IPR002052">
    <property type="entry name" value="DNA_methylase_N6_adenine_CS"/>
</dbReference>
<dbReference type="PROSITE" id="PS00092">
    <property type="entry name" value="N6_MTASE"/>
    <property type="match status" value="1"/>
</dbReference>
<dbReference type="InterPro" id="IPR029063">
    <property type="entry name" value="SAM-dependent_MTases_sf"/>
</dbReference>
<dbReference type="GO" id="GO:0009007">
    <property type="term" value="F:site-specific DNA-methyltransferase (adenine-specific) activity"/>
    <property type="evidence" value="ECO:0007669"/>
    <property type="project" value="UniProtKB-EC"/>
</dbReference>
<dbReference type="Proteomes" id="UP000736328">
    <property type="component" value="Unassembled WGS sequence"/>
</dbReference>
<dbReference type="GO" id="GO:0009307">
    <property type="term" value="P:DNA restriction-modification system"/>
    <property type="evidence" value="ECO:0007669"/>
    <property type="project" value="InterPro"/>
</dbReference>
<sequence length="371" mass="42856">MPSNTVVESPQYLEEQIITYIGNKRSLLTLIDKAVNIVKGKLGCNKISALDLFSGSGIVARNLKKHTHTLYVNDIEYYSQILNKCYLTNKSFVNIKEIEEKLLYITDKIRKVWEPGFITDLYAPKDETIISNEDRVFYTKRNAIYIDTARQLIAELPEKEQHFFLAPLLVEASIHANTSGVFKGFYKNANGIGQYGGHKKDALKRILNDININTPIFSFNENKYYIYRSDANDLVRKIPHVDLAYFDPPYNQHPYGSNYFMLNLIARYEKPDNISKVSGIPTDWNRSKYNAKKVACATLFDALENCNAKYILLSYNSEGFVPHCDLLKEIKKIGNVEVLETPYNTYRGSRNLWRRPIHVTEYLYLLEKNNV</sequence>
<dbReference type="EC" id="2.1.1.72" evidence="1"/>
<evidence type="ECO:0000313" key="7">
    <source>
        <dbReference type="Proteomes" id="UP000736328"/>
    </source>
</evidence>
<organism evidence="6 7">
    <name type="scientific">candidate division TA06 bacterium</name>
    <dbReference type="NCBI Taxonomy" id="2250710"/>
    <lineage>
        <taxon>Bacteria</taxon>
        <taxon>Bacteria division TA06</taxon>
    </lineage>
</organism>
<evidence type="ECO:0000256" key="1">
    <source>
        <dbReference type="ARBA" id="ARBA00011900"/>
    </source>
</evidence>
<name>A0A933ICB0_UNCT6</name>
<evidence type="ECO:0000256" key="5">
    <source>
        <dbReference type="ARBA" id="ARBA00047942"/>
    </source>
</evidence>
<dbReference type="EMBL" id="JACQXR010000118">
    <property type="protein sequence ID" value="MBI4727363.1"/>
    <property type="molecule type" value="Genomic_DNA"/>
</dbReference>
<dbReference type="GO" id="GO:0032259">
    <property type="term" value="P:methylation"/>
    <property type="evidence" value="ECO:0007669"/>
    <property type="project" value="UniProtKB-KW"/>
</dbReference>